<evidence type="ECO:0000313" key="2">
    <source>
        <dbReference type="Proteomes" id="UP000049983"/>
    </source>
</evidence>
<dbReference type="GeneID" id="97671599"/>
<sequence>MPPAAKKTAIQWPKLSGPHICMGAGQQALDLARKGLLSAAEMRGESLSQAEIATVFEFIAASQNLFDIYRSNYEACGQVHKKQPFVGANKDFFAMSVLRFLCFDIVRKVFDRQIARTDDNWEIEFLHAFSLYICQTSNAGFVEDLSSAYRMLAKEHGNSITAVTIANDRTIREIVARAADDFPSDHTDFVNFSNAVNKALSDRYNNYGPSPIKVSEPLVEKFFSQLWSDSKRNYFRQIALG</sequence>
<protein>
    <submittedName>
        <fullName evidence="1">Uncharacterized protein</fullName>
    </submittedName>
</protein>
<reference evidence="2" key="1">
    <citation type="submission" date="2015-07" db="EMBL/GenBank/DDBJ databases">
        <authorList>
            <person name="Rodrigo-Torres Lidia"/>
            <person name="Arahal R.David."/>
        </authorList>
    </citation>
    <scope>NUCLEOTIDE SEQUENCE [LARGE SCALE GENOMIC DNA]</scope>
    <source>
        <strain evidence="2">CECT 5096</strain>
    </source>
</reference>
<organism evidence="1 2">
    <name type="scientific">Roseibium album</name>
    <dbReference type="NCBI Taxonomy" id="311410"/>
    <lineage>
        <taxon>Bacteria</taxon>
        <taxon>Pseudomonadati</taxon>
        <taxon>Pseudomonadota</taxon>
        <taxon>Alphaproteobacteria</taxon>
        <taxon>Hyphomicrobiales</taxon>
        <taxon>Stappiaceae</taxon>
        <taxon>Roseibium</taxon>
    </lineage>
</organism>
<name>A0A0M6ZI18_9HYPH</name>
<dbReference type="Proteomes" id="UP000049983">
    <property type="component" value="Unassembled WGS sequence"/>
</dbReference>
<proteinExistence type="predicted"/>
<dbReference type="AlphaFoldDB" id="A0A0M6ZI18"/>
<keyword evidence="2" id="KW-1185">Reference proteome</keyword>
<dbReference type="RefSeq" id="WP_055118758.1">
    <property type="nucleotide sequence ID" value="NZ_CXWA01000008.1"/>
</dbReference>
<dbReference type="EMBL" id="CXWC01000012">
    <property type="protein sequence ID" value="CTQ75269.1"/>
    <property type="molecule type" value="Genomic_DNA"/>
</dbReference>
<accession>A0A0M6ZI18</accession>
<gene>
    <name evidence="1" type="ORF">LA5096_04295</name>
</gene>
<dbReference type="OrthoDB" id="7675600at2"/>
<evidence type="ECO:0000313" key="1">
    <source>
        <dbReference type="EMBL" id="CTQ75269.1"/>
    </source>
</evidence>